<dbReference type="GO" id="GO:0072594">
    <property type="term" value="P:establishment of protein localization to organelle"/>
    <property type="evidence" value="ECO:0007669"/>
    <property type="project" value="TreeGrafter"/>
</dbReference>
<dbReference type="Pfam" id="PF21222">
    <property type="entry name" value="Lamp2_2nd"/>
    <property type="match status" value="1"/>
</dbReference>
<evidence type="ECO:0000256" key="14">
    <source>
        <dbReference type="ARBA" id="ARBA00074383"/>
    </source>
</evidence>
<evidence type="ECO:0000256" key="3">
    <source>
        <dbReference type="ARBA" id="ARBA00022692"/>
    </source>
</evidence>
<keyword evidence="3 16" id="KW-0812">Transmembrane</keyword>
<dbReference type="PANTHER" id="PTHR11506:SF27">
    <property type="entry name" value="LYSOSOME-ASSOCIATED MEMBRANE GLYCOPROTEIN 1"/>
    <property type="match status" value="1"/>
</dbReference>
<dbReference type="PRINTS" id="PR00336">
    <property type="entry name" value="LYSASSOCTDMP"/>
</dbReference>
<evidence type="ECO:0000313" key="22">
    <source>
        <dbReference type="EMBL" id="KAF6368895.1"/>
    </source>
</evidence>
<evidence type="ECO:0000256" key="10">
    <source>
        <dbReference type="ARBA" id="ARBA00023228"/>
    </source>
</evidence>
<feature type="disulfide bond" evidence="16">
    <location>
        <begin position="379"/>
        <end position="416"/>
    </location>
</feature>
<dbReference type="Gene3D" id="2.40.160.110">
    <property type="match status" value="2"/>
</dbReference>
<keyword evidence="2" id="KW-1003">Cell membrane</keyword>
<feature type="compositionally biased region" description="Pro residues" evidence="17">
    <location>
        <begin position="220"/>
        <end position="249"/>
    </location>
</feature>
<evidence type="ECO:0000256" key="9">
    <source>
        <dbReference type="ARBA" id="ARBA00023180"/>
    </source>
</evidence>
<feature type="signal peptide" evidence="19">
    <location>
        <begin position="1"/>
        <end position="26"/>
    </location>
</feature>
<keyword evidence="8 16" id="KW-1015">Disulfide bond</keyword>
<feature type="chain" id="PRO_5029687588" description="Lysosome-associated membrane glycoprotein 1" evidence="19">
    <location>
        <begin position="27"/>
        <end position="458"/>
    </location>
</feature>
<keyword evidence="23" id="KW-1185">Reference proteome</keyword>
<dbReference type="FunFam" id="2.40.160.110:FF:000001">
    <property type="entry name" value="lysosome-associated membrane glycoprotein 2 isoform X2"/>
    <property type="match status" value="1"/>
</dbReference>
<dbReference type="CDD" id="cd12087">
    <property type="entry name" value="TM_EGFR-like"/>
    <property type="match status" value="1"/>
</dbReference>
<evidence type="ECO:0000256" key="13">
    <source>
        <dbReference type="ARBA" id="ARBA00065516"/>
    </source>
</evidence>
<evidence type="ECO:0000256" key="11">
    <source>
        <dbReference type="ARBA" id="ARBA00037817"/>
    </source>
</evidence>
<evidence type="ECO:0000256" key="1">
    <source>
        <dbReference type="ARBA" id="ARBA00004251"/>
    </source>
</evidence>
<comment type="subcellular location">
    <subcellularLocation>
        <location evidence="1">Cell membrane</location>
        <topology evidence="1">Single-pass type I membrane protein</topology>
    </subcellularLocation>
    <subcellularLocation>
        <location evidence="12">Cytolytic granule membrane</location>
        <topology evidence="12">Single-pass type I membrane protein</topology>
    </subcellularLocation>
    <subcellularLocation>
        <location evidence="11">Late endosome membrane</location>
        <topology evidence="11">Single-pass type I membrane protein</topology>
    </subcellularLocation>
    <subcellularLocation>
        <location evidence="16">Lysosome membrane</location>
        <topology evidence="16">Single-pass type I membrane protein</topology>
    </subcellularLocation>
</comment>
<evidence type="ECO:0000256" key="17">
    <source>
        <dbReference type="SAM" id="MobiDB-lite"/>
    </source>
</evidence>
<evidence type="ECO:0000256" key="16">
    <source>
        <dbReference type="PROSITE-ProRule" id="PRU00740"/>
    </source>
</evidence>
<reference evidence="22 23" key="1">
    <citation type="journal article" date="2020" name="Nature">
        <title>Six reference-quality genomes reveal evolution of bat adaptations.</title>
        <authorList>
            <person name="Jebb D."/>
            <person name="Huang Z."/>
            <person name="Pippel M."/>
            <person name="Hughes G.M."/>
            <person name="Lavrichenko K."/>
            <person name="Devanna P."/>
            <person name="Winkler S."/>
            <person name="Jermiin L.S."/>
            <person name="Skirmuntt E.C."/>
            <person name="Katzourakis A."/>
            <person name="Burkitt-Gray L."/>
            <person name="Ray D.A."/>
            <person name="Sullivan K.A.M."/>
            <person name="Roscito J.G."/>
            <person name="Kirilenko B.M."/>
            <person name="Davalos L.M."/>
            <person name="Corthals A.P."/>
            <person name="Power M.L."/>
            <person name="Jones G."/>
            <person name="Ransome R.D."/>
            <person name="Dechmann D.K.N."/>
            <person name="Locatelli A.G."/>
            <person name="Puechmaille S.J."/>
            <person name="Fedrigo O."/>
            <person name="Jarvis E.D."/>
            <person name="Hiller M."/>
            <person name="Vernes S.C."/>
            <person name="Myers E.W."/>
            <person name="Teeling E.C."/>
        </authorList>
    </citation>
    <scope>NUCLEOTIDE SEQUENCE [LARGE SCALE GENOMIC DNA]</scope>
    <source>
        <strain evidence="22">MMyoMyo1</strain>
        <tissue evidence="22">Flight muscle</tissue>
    </source>
</reference>
<dbReference type="PANTHER" id="PTHR11506">
    <property type="entry name" value="LYSOSOME-ASSOCIATED MEMBRANE GLYCOPROTEIN"/>
    <property type="match status" value="1"/>
</dbReference>
<dbReference type="EMBL" id="JABWUV010000003">
    <property type="protein sequence ID" value="KAF6368895.1"/>
    <property type="molecule type" value="Genomic_DNA"/>
</dbReference>
<dbReference type="Pfam" id="PF01299">
    <property type="entry name" value="Lamp2-like_luminal"/>
    <property type="match status" value="2"/>
</dbReference>
<dbReference type="Proteomes" id="UP000527355">
    <property type="component" value="Unassembled WGS sequence"/>
</dbReference>
<keyword evidence="9" id="KW-0325">Glycoprotein</keyword>
<proteinExistence type="inferred from homology"/>
<accession>A0A7J7Z4D1</accession>
<feature type="compositionally biased region" description="Low complexity" evidence="17">
    <location>
        <begin position="193"/>
        <end position="205"/>
    </location>
</feature>
<gene>
    <name evidence="22" type="ORF">mMyoMyo1_007571</name>
</gene>
<dbReference type="GO" id="GO:0101004">
    <property type="term" value="C:cytolytic granule membrane"/>
    <property type="evidence" value="ECO:0007669"/>
    <property type="project" value="UniProtKB-SubCell"/>
</dbReference>
<keyword evidence="7 16" id="KW-0472">Membrane</keyword>
<evidence type="ECO:0000256" key="2">
    <source>
        <dbReference type="ARBA" id="ARBA00022475"/>
    </source>
</evidence>
<feature type="disulfide bond" evidence="16">
    <location>
        <begin position="152"/>
        <end position="188"/>
    </location>
</feature>
<evidence type="ECO:0000256" key="6">
    <source>
        <dbReference type="ARBA" id="ARBA00022989"/>
    </source>
</evidence>
<name>A0A7J7Z4D1_MYOMY</name>
<protein>
    <recommendedName>
        <fullName evidence="14">Lysosome-associated membrane glycoprotein 1</fullName>
    </recommendedName>
    <alternativeName>
        <fullName evidence="15">CD107 antigen-like family member A</fullName>
    </alternativeName>
</protein>
<feature type="region of interest" description="Disordered" evidence="17">
    <location>
        <begin position="185"/>
        <end position="256"/>
    </location>
</feature>
<keyword evidence="5" id="KW-0967">Endosome</keyword>
<dbReference type="PROSITE" id="PS00310">
    <property type="entry name" value="LAMP_1"/>
    <property type="match status" value="2"/>
</dbReference>
<dbReference type="InterPro" id="IPR018134">
    <property type="entry name" value="LAMP_CS"/>
</dbReference>
<sequence>MAAPGGARRQPLLLLLLAGLVYGASAVFFEVKDGNGTTCIMANFSADFLTNYNTQSGSKNSTFKLPPNAEALNSSSCGKENASNPSLIIAFGNGHTLTLNFTRNSTRYSVQMMRFVYNLSDTQIFPNASSQGPKTAESVPDITADINKKYRCVSSNQIHMNNVTVTFIDATIQAYLSNDNFSKEETHCIQDEPSPTMSPTSAHPSSSPPHPSPTSAHPSSSPPHPSPPHPTPPHPSPTPPHPSPSPVPESPSVHKYNVSGTNGTCLLANMGLQLNVTYKKKDDKTVTRVFNINPNNTKVSGSCTTQQVTLELQSETSTFLAFQFGKDYLLLFKNASSSRFFLKEIQLNMTLPDAKVPTFQASNSSLRALQATVGNSYKCNAEEHIWVTEAFSVNIFKVWVQAFQVEGDKFGSVEECQLDENNMLIPIAVGGALAGLVLIVLIAYLIGRKRSHAGYQTI</sequence>
<evidence type="ECO:0000256" key="19">
    <source>
        <dbReference type="SAM" id="SignalP"/>
    </source>
</evidence>
<evidence type="ECO:0000256" key="7">
    <source>
        <dbReference type="ARBA" id="ARBA00023136"/>
    </source>
</evidence>
<organism evidence="22 23">
    <name type="scientific">Myotis myotis</name>
    <name type="common">Greater mouse-eared bat</name>
    <name type="synonym">Vespertilio myotis</name>
    <dbReference type="NCBI Taxonomy" id="51298"/>
    <lineage>
        <taxon>Eukaryota</taxon>
        <taxon>Metazoa</taxon>
        <taxon>Chordata</taxon>
        <taxon>Craniata</taxon>
        <taxon>Vertebrata</taxon>
        <taxon>Euteleostomi</taxon>
        <taxon>Mammalia</taxon>
        <taxon>Eutheria</taxon>
        <taxon>Laurasiatheria</taxon>
        <taxon>Chiroptera</taxon>
        <taxon>Yangochiroptera</taxon>
        <taxon>Vespertilionidae</taxon>
        <taxon>Myotis</taxon>
    </lineage>
</organism>
<comment type="caution">
    <text evidence="22">The sequence shown here is derived from an EMBL/GenBank/DDBJ whole genome shotgun (WGS) entry which is preliminary data.</text>
</comment>
<dbReference type="PROSITE" id="PS51407">
    <property type="entry name" value="LAMP_3"/>
    <property type="match status" value="1"/>
</dbReference>
<keyword evidence="6 18" id="KW-1133">Transmembrane helix</keyword>
<evidence type="ECO:0000256" key="4">
    <source>
        <dbReference type="ARBA" id="ARBA00022729"/>
    </source>
</evidence>
<evidence type="ECO:0000313" key="23">
    <source>
        <dbReference type="Proteomes" id="UP000527355"/>
    </source>
</evidence>
<keyword evidence="10 16" id="KW-0458">Lysosome</keyword>
<keyword evidence="4 19" id="KW-0732">Signal</keyword>
<evidence type="ECO:0000256" key="12">
    <source>
        <dbReference type="ARBA" id="ARBA00060404"/>
    </source>
</evidence>
<dbReference type="InterPro" id="IPR002000">
    <property type="entry name" value="Lysosome-assoc_membr_glycop"/>
</dbReference>
<comment type="similarity">
    <text evidence="16">Belongs to the LAMP family.</text>
</comment>
<feature type="disulfide bond" evidence="16">
    <location>
        <begin position="265"/>
        <end position="303"/>
    </location>
</feature>
<evidence type="ECO:0000259" key="21">
    <source>
        <dbReference type="Pfam" id="PF21222"/>
    </source>
</evidence>
<dbReference type="GO" id="GO:0031902">
    <property type="term" value="C:late endosome membrane"/>
    <property type="evidence" value="ECO:0007669"/>
    <property type="project" value="UniProtKB-SubCell"/>
</dbReference>
<evidence type="ECO:0000256" key="18">
    <source>
        <dbReference type="SAM" id="Phobius"/>
    </source>
</evidence>
<evidence type="ECO:0000256" key="5">
    <source>
        <dbReference type="ARBA" id="ARBA00022753"/>
    </source>
</evidence>
<dbReference type="InterPro" id="IPR048528">
    <property type="entry name" value="Lamp2-like_luminal"/>
</dbReference>
<dbReference type="PROSITE" id="PS00311">
    <property type="entry name" value="LAMP_2"/>
    <property type="match status" value="1"/>
</dbReference>
<dbReference type="GO" id="GO:0005886">
    <property type="term" value="C:plasma membrane"/>
    <property type="evidence" value="ECO:0007669"/>
    <property type="project" value="UniProtKB-SubCell"/>
</dbReference>
<comment type="subunit">
    <text evidence="13">Interacts with ABCB9; this interaction strongly stabilizes ABCB9 and protects ABCB9 against lysosomal degradation. Interacts with FURIN. Interacts with TMEM175; inhibiting the proton channel activity of TMEM175.</text>
</comment>
<feature type="transmembrane region" description="Helical" evidence="18">
    <location>
        <begin position="423"/>
        <end position="446"/>
    </location>
</feature>
<evidence type="ECO:0000256" key="8">
    <source>
        <dbReference type="ARBA" id="ARBA00023157"/>
    </source>
</evidence>
<evidence type="ECO:0000256" key="15">
    <source>
        <dbReference type="ARBA" id="ARBA00082884"/>
    </source>
</evidence>
<feature type="domain" description="Lysosome-associated membrane glycoprotein 2-like transmembrane" evidence="21">
    <location>
        <begin position="425"/>
        <end position="456"/>
    </location>
</feature>
<feature type="domain" description="Lysosome-associated membrane glycoprotein 2-like luminal" evidence="20">
    <location>
        <begin position="251"/>
        <end position="406"/>
    </location>
</feature>
<comment type="caution">
    <text evidence="16">Lacks conserved residue(s) required for the propagation of feature annotation.</text>
</comment>
<dbReference type="VEuPathDB" id="HostDB:GeneID_118651797"/>
<dbReference type="FunFam" id="2.40.160.110:FF:000005">
    <property type="entry name" value="Lysosome-associated membrane glycoprotein 1"/>
    <property type="match status" value="1"/>
</dbReference>
<dbReference type="AlphaFoldDB" id="A0A7J7Z4D1"/>
<dbReference type="InterPro" id="IPR048524">
    <property type="entry name" value="Lamp2-like_TM"/>
</dbReference>
<feature type="domain" description="Lysosome-associated membrane glycoprotein 2-like luminal" evidence="20">
    <location>
        <begin position="29"/>
        <end position="175"/>
    </location>
</feature>
<evidence type="ECO:0000259" key="20">
    <source>
        <dbReference type="Pfam" id="PF01299"/>
    </source>
</evidence>